<gene>
    <name evidence="1" type="ORF">E5357_01565</name>
</gene>
<evidence type="ECO:0000313" key="1">
    <source>
        <dbReference type="EMBL" id="TGY00880.1"/>
    </source>
</evidence>
<reference evidence="1" key="1">
    <citation type="submission" date="2019-04" db="EMBL/GenBank/DDBJ databases">
        <title>Microbes associate with the intestines of laboratory mice.</title>
        <authorList>
            <person name="Navarre W."/>
            <person name="Wong E."/>
            <person name="Huang K."/>
            <person name="Tropini C."/>
            <person name="Ng K."/>
            <person name="Yu B."/>
        </authorList>
    </citation>
    <scope>NUCLEOTIDE SEQUENCE</scope>
    <source>
        <strain evidence="1">NM72_1-8</strain>
    </source>
</reference>
<comment type="caution">
    <text evidence="1">The sequence shown here is derived from an EMBL/GenBank/DDBJ whole genome shotgun (WGS) entry which is preliminary data.</text>
</comment>
<keyword evidence="2" id="KW-1185">Reference proteome</keyword>
<dbReference type="Proteomes" id="UP000307720">
    <property type="component" value="Unassembled WGS sequence"/>
</dbReference>
<dbReference type="EMBL" id="SRZB01000001">
    <property type="protein sequence ID" value="TGY00880.1"/>
    <property type="molecule type" value="Genomic_DNA"/>
</dbReference>
<accession>A0AC61R5F3</accession>
<sequence length="144" mass="15995">MHIKINRDFDTDYKDELFRGMSVKETVSLAAGAAVAGVTTFLLDKYAGLPPEVGIYAGVFCAVPILGAGFVSIQGLTPIGYLKEIIYFYRSRTLAYAADELPRGHQRKRAFMEREQKKSCRRKRIRAGRPVPDSGTHGKKGGRK</sequence>
<organism evidence="1 2">
    <name type="scientific">Hominisplanchenecus murintestinalis</name>
    <dbReference type="NCBI Taxonomy" id="2941517"/>
    <lineage>
        <taxon>Bacteria</taxon>
        <taxon>Bacillati</taxon>
        <taxon>Bacillota</taxon>
        <taxon>Clostridia</taxon>
        <taxon>Lachnospirales</taxon>
        <taxon>Lachnospiraceae</taxon>
        <taxon>Hominisplanchenecus</taxon>
    </lineage>
</organism>
<evidence type="ECO:0000313" key="2">
    <source>
        <dbReference type="Proteomes" id="UP000307720"/>
    </source>
</evidence>
<name>A0AC61R5F3_9FIRM</name>
<protein>
    <submittedName>
        <fullName evidence="1">PrgI family protein</fullName>
    </submittedName>
</protein>
<proteinExistence type="predicted"/>